<dbReference type="EC" id="3.5.1.89" evidence="2"/>
<dbReference type="Pfam" id="PF02585">
    <property type="entry name" value="PIG-L"/>
    <property type="match status" value="1"/>
</dbReference>
<dbReference type="GO" id="GO:0005783">
    <property type="term" value="C:endoplasmic reticulum"/>
    <property type="evidence" value="ECO:0007669"/>
    <property type="project" value="TreeGrafter"/>
</dbReference>
<evidence type="ECO:0000313" key="5">
    <source>
        <dbReference type="Proteomes" id="UP000664132"/>
    </source>
</evidence>
<comment type="caution">
    <text evidence="4">The sequence shown here is derived from an EMBL/GenBank/DDBJ whole genome shotgun (WGS) entry which is preliminary data.</text>
</comment>
<keyword evidence="3" id="KW-1133">Transmembrane helix</keyword>
<keyword evidence="3" id="KW-0812">Transmembrane</keyword>
<sequence>MNSGQMWPGTGGLAWVNWKSILRYPPPRKIRRLLLRLILVIAITPFVLQILLAYVVGSDFRLLPAELQQAKNLLIVTAHPDDECLFFAPSILGVLDRNPDTVGSLLVMSTGNDQGLGETRKAELQGSCAALGVRETRCVALDRLEIQDNPGVWWDESLIESIVKEYVQKWHVDVIITFDEGGVSGHVNHRAVSAAIRNYASTDAHAPATYMLSTTMLIRKYTFLLDLPLTSKPFCWRILQALLSRGWWGGRTGDPRLHEGDGDRDRAVLVANTWGRYWTSRQAFAKHTTQYSWDRNLYMILSRYVWFNNLRRVRKQTT</sequence>
<dbReference type="PANTHER" id="PTHR12993:SF11">
    <property type="entry name" value="N-ACETYLGLUCOSAMINYL-PHOSPHATIDYLINOSITOL DE-N-ACETYLASE"/>
    <property type="match status" value="1"/>
</dbReference>
<name>A0A8H7WC62_9HELO</name>
<gene>
    <name evidence="4" type="ORF">IFR04_004742</name>
</gene>
<dbReference type="Gene3D" id="3.40.50.10320">
    <property type="entry name" value="LmbE-like"/>
    <property type="match status" value="1"/>
</dbReference>
<dbReference type="AlphaFoldDB" id="A0A8H7WC62"/>
<evidence type="ECO:0000313" key="4">
    <source>
        <dbReference type="EMBL" id="KAG4422115.1"/>
    </source>
</evidence>
<reference evidence="4" key="1">
    <citation type="submission" date="2021-02" db="EMBL/GenBank/DDBJ databases">
        <title>Genome sequence Cadophora malorum strain M34.</title>
        <authorList>
            <person name="Stefanovic E."/>
            <person name="Vu D."/>
            <person name="Scully C."/>
            <person name="Dijksterhuis J."/>
            <person name="Roader J."/>
            <person name="Houbraken J."/>
        </authorList>
    </citation>
    <scope>NUCLEOTIDE SEQUENCE</scope>
    <source>
        <strain evidence="4">M34</strain>
    </source>
</reference>
<dbReference type="SUPFAM" id="SSF102588">
    <property type="entry name" value="LmbE-like"/>
    <property type="match status" value="1"/>
</dbReference>
<accession>A0A8H7WC62</accession>
<keyword evidence="5" id="KW-1185">Reference proteome</keyword>
<keyword evidence="3" id="KW-0472">Membrane</keyword>
<dbReference type="GO" id="GO:0000225">
    <property type="term" value="F:N-acetylglucosaminylphosphatidylinositol deacetylase activity"/>
    <property type="evidence" value="ECO:0007669"/>
    <property type="project" value="UniProtKB-EC"/>
</dbReference>
<evidence type="ECO:0000256" key="2">
    <source>
        <dbReference type="ARBA" id="ARBA00012176"/>
    </source>
</evidence>
<dbReference type="GO" id="GO:0016020">
    <property type="term" value="C:membrane"/>
    <property type="evidence" value="ECO:0007669"/>
    <property type="project" value="GOC"/>
</dbReference>
<protein>
    <recommendedName>
        <fullName evidence="2">N-acetylglucosaminylphosphatidylinositol deacetylase</fullName>
        <ecNumber evidence="2">3.5.1.89</ecNumber>
    </recommendedName>
</protein>
<dbReference type="InterPro" id="IPR024078">
    <property type="entry name" value="LmbE-like_dom_sf"/>
</dbReference>
<feature type="transmembrane region" description="Helical" evidence="3">
    <location>
        <begin position="33"/>
        <end position="56"/>
    </location>
</feature>
<dbReference type="InterPro" id="IPR003737">
    <property type="entry name" value="GlcNAc_PI_deacetylase-related"/>
</dbReference>
<dbReference type="EMBL" id="JAFJYH010000054">
    <property type="protein sequence ID" value="KAG4422115.1"/>
    <property type="molecule type" value="Genomic_DNA"/>
</dbReference>
<evidence type="ECO:0000256" key="1">
    <source>
        <dbReference type="ARBA" id="ARBA00006066"/>
    </source>
</evidence>
<proteinExistence type="inferred from homology"/>
<comment type="similarity">
    <text evidence="1">Belongs to the PIGL family.</text>
</comment>
<dbReference type="PANTHER" id="PTHR12993">
    <property type="entry name" value="N-ACETYLGLUCOSAMINYL-PHOSPHATIDYLINOSITOL DE-N-ACETYLASE-RELATED"/>
    <property type="match status" value="1"/>
</dbReference>
<dbReference type="Proteomes" id="UP000664132">
    <property type="component" value="Unassembled WGS sequence"/>
</dbReference>
<organism evidence="4 5">
    <name type="scientific">Cadophora malorum</name>
    <dbReference type="NCBI Taxonomy" id="108018"/>
    <lineage>
        <taxon>Eukaryota</taxon>
        <taxon>Fungi</taxon>
        <taxon>Dikarya</taxon>
        <taxon>Ascomycota</taxon>
        <taxon>Pezizomycotina</taxon>
        <taxon>Leotiomycetes</taxon>
        <taxon>Helotiales</taxon>
        <taxon>Ploettnerulaceae</taxon>
        <taxon>Cadophora</taxon>
    </lineage>
</organism>
<dbReference type="GO" id="GO:0006506">
    <property type="term" value="P:GPI anchor biosynthetic process"/>
    <property type="evidence" value="ECO:0007669"/>
    <property type="project" value="UniProtKB-UniPathway"/>
</dbReference>
<evidence type="ECO:0000256" key="3">
    <source>
        <dbReference type="SAM" id="Phobius"/>
    </source>
</evidence>
<dbReference type="UniPathway" id="UPA00196"/>
<dbReference type="OrthoDB" id="440160at2759"/>